<accession>A0ABY8GZU7</accession>
<dbReference type="EMBL" id="CP121261">
    <property type="protein sequence ID" value="WFP10406.1"/>
    <property type="molecule type" value="Genomic_DNA"/>
</dbReference>
<evidence type="ECO:0000313" key="2">
    <source>
        <dbReference type="EMBL" id="WFP10406.1"/>
    </source>
</evidence>
<sequence length="89" mass="9683">MLIQMLGRPAVALVLAALVSGCSSILPGSSEPDSASAAASERVVSDNCKFMRSRCIHEGSYDAGERDYAELEARRLNQAELQRLRRMAQ</sequence>
<feature type="signal peptide" evidence="1">
    <location>
        <begin position="1"/>
        <end position="25"/>
    </location>
</feature>
<dbReference type="Proteomes" id="UP001214170">
    <property type="component" value="Chromosome"/>
</dbReference>
<gene>
    <name evidence="2" type="ORF">P8T11_11225</name>
</gene>
<proteinExistence type="predicted"/>
<dbReference type="RefSeq" id="WP_268081877.1">
    <property type="nucleotide sequence ID" value="NZ_CP106885.1"/>
</dbReference>
<evidence type="ECO:0000313" key="3">
    <source>
        <dbReference type="Proteomes" id="UP001214170"/>
    </source>
</evidence>
<evidence type="ECO:0000256" key="1">
    <source>
        <dbReference type="SAM" id="SignalP"/>
    </source>
</evidence>
<name>A0ABY8GZU7_9BURK</name>
<keyword evidence="1" id="KW-0732">Signal</keyword>
<reference evidence="2 3" key="1">
    <citation type="submission" date="2023-03" db="EMBL/GenBank/DDBJ databases">
        <title>Achromobacter spanius LIG8.</title>
        <authorList>
            <person name="Shrestha S."/>
        </authorList>
    </citation>
    <scope>NUCLEOTIDE SEQUENCE [LARGE SCALE GENOMIC DNA]</scope>
    <source>
        <strain evidence="2 3">LIG8</strain>
    </source>
</reference>
<feature type="chain" id="PRO_5047391526" description="Lipoprotein" evidence="1">
    <location>
        <begin position="26"/>
        <end position="89"/>
    </location>
</feature>
<organism evidence="2 3">
    <name type="scientific">Achromobacter spanius</name>
    <dbReference type="NCBI Taxonomy" id="217203"/>
    <lineage>
        <taxon>Bacteria</taxon>
        <taxon>Pseudomonadati</taxon>
        <taxon>Pseudomonadota</taxon>
        <taxon>Betaproteobacteria</taxon>
        <taxon>Burkholderiales</taxon>
        <taxon>Alcaligenaceae</taxon>
        <taxon>Achromobacter</taxon>
    </lineage>
</organism>
<protein>
    <recommendedName>
        <fullName evidence="4">Lipoprotein</fullName>
    </recommendedName>
</protein>
<evidence type="ECO:0008006" key="4">
    <source>
        <dbReference type="Google" id="ProtNLM"/>
    </source>
</evidence>
<keyword evidence="3" id="KW-1185">Reference proteome</keyword>